<evidence type="ECO:0000313" key="1">
    <source>
        <dbReference type="EMBL" id="KGF48418.1"/>
    </source>
</evidence>
<evidence type="ECO:0000313" key="2">
    <source>
        <dbReference type="Proteomes" id="UP000029578"/>
    </source>
</evidence>
<gene>
    <name evidence="1" type="ORF">HMPREF0661_06940</name>
</gene>
<proteinExistence type="predicted"/>
<dbReference type="EMBL" id="JRNS01000360">
    <property type="protein sequence ID" value="KGF48418.1"/>
    <property type="molecule type" value="Genomic_DNA"/>
</dbReference>
<organism evidence="1 2">
    <name type="scientific">Prevotella melaninogenica DNF00666</name>
    <dbReference type="NCBI Taxonomy" id="1401073"/>
    <lineage>
        <taxon>Bacteria</taxon>
        <taxon>Pseudomonadati</taxon>
        <taxon>Bacteroidota</taxon>
        <taxon>Bacteroidia</taxon>
        <taxon>Bacteroidales</taxon>
        <taxon>Prevotellaceae</taxon>
        <taxon>Prevotella</taxon>
    </lineage>
</organism>
<name>A0A096AMV9_9BACT</name>
<comment type="caution">
    <text evidence="1">The sequence shown here is derived from an EMBL/GenBank/DDBJ whole genome shotgun (WGS) entry which is preliminary data.</text>
</comment>
<sequence length="708" mass="79945">MLGFVGCSQDLALIDDGGKSVDPKTNSAKFDTTYVNINLGGAALESEETQKAMAELVNTRAVNTRAVRLDSKGKVSGDQKFIANCYLVNTKTGQLGNFTLDWTIKKNGKQIKLEGDFIRRVAIAWPHGKAPENISGNDWKVCGVAGGGKQVLKGVPGASQDCEAVSFEPTVIDQVNKGEVAIPFVSDYSAVKTATTAGASTAFLKFNFKFIGTLLKLKLKRDNTVTDDKDFFFNTTGLNPVGVFLMRDVQTKKPVSDKSLKDLWASTAPVASESTPNADKYQIILRGDNATEVKEGANSYYVWYVWGMPNKDKSVAETTMGSLNGGYIIKQDNKQGPFWSRHNFKNDESKVKMFCLSVNKPEPFPSFNFLNILERSAEHNLEAPKIWWTSDYVKGARLKSKFGPKNAYIADDNYFFKYEDAVSPDFMPEGYHLPSIDEMTVLFPYEGNKSSAKDDLEWGKDFNDKNTPWEEWLTLYAYQMTYVNRKDNKTQWVVCDNASDASKDIDEEFDHQLKEIKENFRYRNIKGFSSYFYKPDGQNVIYSIRFAENTVYGNKICCAYKWDYSKVGVNPNDLEKSYIEITSRWIGDAPLKIDDITKPEWWEHNKKYNVVRRLPAQGEVTAKNYKSYLVAGTYLCSGKYDFKNTLSGVYARTFNSKWNSGGFQRKTYGIGSGLIRPFKNKMMCIERGDEYSPNFFEENTGKGKGQNL</sequence>
<dbReference type="AlphaFoldDB" id="A0A096AMV9"/>
<reference evidence="1 2" key="1">
    <citation type="submission" date="2014-07" db="EMBL/GenBank/DDBJ databases">
        <authorList>
            <person name="McCorrison J."/>
            <person name="Sanka R."/>
            <person name="Torralba M."/>
            <person name="Gillis M."/>
            <person name="Haft D.H."/>
            <person name="Methe B."/>
            <person name="Sutton G."/>
            <person name="Nelson K.E."/>
        </authorList>
    </citation>
    <scope>NUCLEOTIDE SEQUENCE [LARGE SCALE GENOMIC DNA]</scope>
    <source>
        <strain evidence="1 2">DNF00666</strain>
    </source>
</reference>
<dbReference type="Proteomes" id="UP000029578">
    <property type="component" value="Unassembled WGS sequence"/>
</dbReference>
<protein>
    <submittedName>
        <fullName evidence="1">Uncharacterized protein</fullName>
    </submittedName>
</protein>
<accession>A0A096AMV9</accession>